<proteinExistence type="predicted"/>
<feature type="region of interest" description="Disordered" evidence="1">
    <location>
        <begin position="498"/>
        <end position="517"/>
    </location>
</feature>
<organism evidence="3">
    <name type="scientific">Culicoides sonorensis</name>
    <name type="common">Biting midge</name>
    <dbReference type="NCBI Taxonomy" id="179676"/>
    <lineage>
        <taxon>Eukaryota</taxon>
        <taxon>Metazoa</taxon>
        <taxon>Ecdysozoa</taxon>
        <taxon>Arthropoda</taxon>
        <taxon>Hexapoda</taxon>
        <taxon>Insecta</taxon>
        <taxon>Pterygota</taxon>
        <taxon>Neoptera</taxon>
        <taxon>Endopterygota</taxon>
        <taxon>Diptera</taxon>
        <taxon>Nematocera</taxon>
        <taxon>Chironomoidea</taxon>
        <taxon>Ceratopogonidae</taxon>
        <taxon>Ceratopogoninae</taxon>
        <taxon>Culicoides</taxon>
        <taxon>Monoculicoides</taxon>
    </lineage>
</organism>
<reference evidence="3" key="1">
    <citation type="submission" date="2018-07" db="EMBL/GenBank/DDBJ databases">
        <authorList>
            <person name="Quirk P.G."/>
            <person name="Krulwich T.A."/>
        </authorList>
    </citation>
    <scope>NUCLEOTIDE SEQUENCE</scope>
</reference>
<protein>
    <submittedName>
        <fullName evidence="3">CSON015176 protein</fullName>
    </submittedName>
</protein>
<evidence type="ECO:0000313" key="3">
    <source>
        <dbReference type="EMBL" id="SSX19627.1"/>
    </source>
</evidence>
<feature type="domain" description="Nuclear respiratory factor 1 NLS/DNA-binding dimerisation" evidence="2">
    <location>
        <begin position="23"/>
        <end position="126"/>
    </location>
</feature>
<dbReference type="AlphaFoldDB" id="A0A336LT97"/>
<dbReference type="Pfam" id="PF10491">
    <property type="entry name" value="Nrf1_DNA-bind"/>
    <property type="match status" value="1"/>
</dbReference>
<accession>A0A336LT97</accession>
<evidence type="ECO:0000259" key="2">
    <source>
        <dbReference type="Pfam" id="PF10491"/>
    </source>
</evidence>
<gene>
    <name evidence="3" type="primary">CSON015176</name>
</gene>
<sequence>MTVSFNHRVALNSQVNMASNYGDSEEENGQSMYSNLPLLFAGGYPTSLDKITESQLEKFIPFMVQCSLGYTQLNQKFDYAEPEWWPEDIQFLIPFHKPTTFDGDWLARMKELVVICYSFHRSIFLLRFCKQLSVYDHASLRFINNRNSTTSLFHRTTNKLLVTFRNENMMYDQQPHNQRKSLLPKSPSAHTLEIQQHAMVEPALFDIYLCDYCDAELYSLEAYEEHEKICMANSANGDEAMDEDDDDVIFIDDEDGLQVVPGRGAQPEFLSNFGLCSTKAPINMSQSSQGRRSYGHMHLGEYFGSPDKQRRLPNRSRGVIALSKCATIPLSSPCGQLLLKQSKTMMSEDYQLERIDRIERFCHAPILFSNSDRPRYITTANQTNPKQSRFGNSTNVTYRKPTDQEETHYHLYKFPRRQLSTKHRSAHFNFLNSLLLKACKPVSVKVKRLSDTDIEICKAKLRQAAQKLSFEVPKDNQHVVEFIDLCSSDEEAEEIGIENDERMQSSGSAGTEVDENQLTPQQKLDGILMSMPINQNCSSLLVQPIPEPPKVLPLRPSIYLFSNYQRFSTSNNASNQLPSTQQSSVVTSSTQGFPQTGVACQSQEEFLAAKANSINEWINSTQNSMQIDHLSTANTNNIRQIPGLVNIQQYTTTAIRQTITTANIAT</sequence>
<dbReference type="VEuPathDB" id="VectorBase:CSON015176"/>
<name>A0A336LT97_CULSO</name>
<dbReference type="InterPro" id="IPR019525">
    <property type="entry name" value="Nrf1_NLS/DNA-bd_dimer"/>
</dbReference>
<evidence type="ECO:0000256" key="1">
    <source>
        <dbReference type="SAM" id="MobiDB-lite"/>
    </source>
</evidence>
<dbReference type="EMBL" id="UFQT01000093">
    <property type="protein sequence ID" value="SSX19627.1"/>
    <property type="molecule type" value="Genomic_DNA"/>
</dbReference>